<keyword evidence="3" id="KW-1185">Reference proteome</keyword>
<dbReference type="Pfam" id="PF08241">
    <property type="entry name" value="Methyltransf_11"/>
    <property type="match status" value="1"/>
</dbReference>
<reference evidence="3" key="1">
    <citation type="journal article" date="2019" name="Int. J. Syst. Evol. Microbiol.">
        <title>The Global Catalogue of Microorganisms (GCM) 10K type strain sequencing project: providing services to taxonomists for standard genome sequencing and annotation.</title>
        <authorList>
            <consortium name="The Broad Institute Genomics Platform"/>
            <consortium name="The Broad Institute Genome Sequencing Center for Infectious Disease"/>
            <person name="Wu L."/>
            <person name="Ma J."/>
        </authorList>
    </citation>
    <scope>NUCLEOTIDE SEQUENCE [LARGE SCALE GENOMIC DNA]</scope>
    <source>
        <strain evidence="3">JCM 15933</strain>
    </source>
</reference>
<evidence type="ECO:0000313" key="3">
    <source>
        <dbReference type="Proteomes" id="UP001501470"/>
    </source>
</evidence>
<dbReference type="InterPro" id="IPR029063">
    <property type="entry name" value="SAM-dependent_MTases_sf"/>
</dbReference>
<evidence type="ECO:0000259" key="1">
    <source>
        <dbReference type="Pfam" id="PF08241"/>
    </source>
</evidence>
<gene>
    <name evidence="2" type="ORF">GCM10009827_006770</name>
</gene>
<dbReference type="PANTHER" id="PTHR43591">
    <property type="entry name" value="METHYLTRANSFERASE"/>
    <property type="match status" value="1"/>
</dbReference>
<dbReference type="Proteomes" id="UP001501470">
    <property type="component" value="Unassembled WGS sequence"/>
</dbReference>
<sequence>MGKWTGRAAAFADSYVHLCAYTAPALLSAAGLAPGIRLLDVGTGTGTVAALAVAGGATVTAVDAEPGMVELARAVVPEVLHAGLPDLPLPDAAFDAVVANFVVNHVTDPGRAVAELVRLTTPGGRVAVTVWPHPSPPLQQLWNDVMAAVGLTPAPSIIPPSLNFARTAEGVAGLLTGAGLRDVACHTISWTHRTDVDTWWIGPANGMGALGEALAGQDAATVAAARSAYERLAAGFLDDDGALALPTAALLASGRAPSVVR</sequence>
<feature type="domain" description="Methyltransferase type 11" evidence="1">
    <location>
        <begin position="39"/>
        <end position="127"/>
    </location>
</feature>
<dbReference type="Gene3D" id="3.40.50.150">
    <property type="entry name" value="Vaccinia Virus protein VP39"/>
    <property type="match status" value="1"/>
</dbReference>
<name>A0ABP4KCW9_9ACTN</name>
<protein>
    <recommendedName>
        <fullName evidence="1">Methyltransferase type 11 domain-containing protein</fullName>
    </recommendedName>
</protein>
<dbReference type="CDD" id="cd02440">
    <property type="entry name" value="AdoMet_MTases"/>
    <property type="match status" value="1"/>
</dbReference>
<dbReference type="RefSeq" id="WP_344499340.1">
    <property type="nucleotide sequence ID" value="NZ_BAAAQD010000001.1"/>
</dbReference>
<dbReference type="SUPFAM" id="SSF53335">
    <property type="entry name" value="S-adenosyl-L-methionine-dependent methyltransferases"/>
    <property type="match status" value="1"/>
</dbReference>
<proteinExistence type="predicted"/>
<organism evidence="2 3">
    <name type="scientific">Dactylosporangium maewongense</name>
    <dbReference type="NCBI Taxonomy" id="634393"/>
    <lineage>
        <taxon>Bacteria</taxon>
        <taxon>Bacillati</taxon>
        <taxon>Actinomycetota</taxon>
        <taxon>Actinomycetes</taxon>
        <taxon>Micromonosporales</taxon>
        <taxon>Micromonosporaceae</taxon>
        <taxon>Dactylosporangium</taxon>
    </lineage>
</organism>
<dbReference type="PANTHER" id="PTHR43591:SF24">
    <property type="entry name" value="2-METHOXY-6-POLYPRENYL-1,4-BENZOQUINOL METHYLASE, MITOCHONDRIAL"/>
    <property type="match status" value="1"/>
</dbReference>
<evidence type="ECO:0000313" key="2">
    <source>
        <dbReference type="EMBL" id="GAA1500575.1"/>
    </source>
</evidence>
<accession>A0ABP4KCW9</accession>
<dbReference type="InterPro" id="IPR013216">
    <property type="entry name" value="Methyltransf_11"/>
</dbReference>
<dbReference type="EMBL" id="BAAAQD010000001">
    <property type="protein sequence ID" value="GAA1500575.1"/>
    <property type="molecule type" value="Genomic_DNA"/>
</dbReference>
<comment type="caution">
    <text evidence="2">The sequence shown here is derived from an EMBL/GenBank/DDBJ whole genome shotgun (WGS) entry which is preliminary data.</text>
</comment>